<feature type="transmembrane region" description="Helical" evidence="2">
    <location>
        <begin position="232"/>
        <end position="251"/>
    </location>
</feature>
<protein>
    <submittedName>
        <fullName evidence="4">Heparan-alpha-glucosaminide N-acetyltransferase domain-containing protein</fullName>
    </submittedName>
</protein>
<accession>A0ABY3RQB1</accession>
<feature type="transmembrane region" description="Helical" evidence="2">
    <location>
        <begin position="187"/>
        <end position="212"/>
    </location>
</feature>
<evidence type="ECO:0000256" key="2">
    <source>
        <dbReference type="SAM" id="Phobius"/>
    </source>
</evidence>
<dbReference type="Proteomes" id="UP001199642">
    <property type="component" value="Chromosome"/>
</dbReference>
<proteinExistence type="predicted"/>
<dbReference type="Pfam" id="PF07786">
    <property type="entry name" value="HGSNAT_cat"/>
    <property type="match status" value="1"/>
</dbReference>
<feature type="transmembrane region" description="Helical" evidence="2">
    <location>
        <begin position="380"/>
        <end position="398"/>
    </location>
</feature>
<evidence type="ECO:0000313" key="4">
    <source>
        <dbReference type="EMBL" id="UGS25947.1"/>
    </source>
</evidence>
<keyword evidence="2" id="KW-0812">Transmembrane</keyword>
<keyword evidence="5" id="KW-1185">Reference proteome</keyword>
<name>A0ABY3RQB1_9MICO</name>
<evidence type="ECO:0000313" key="5">
    <source>
        <dbReference type="Proteomes" id="UP001199642"/>
    </source>
</evidence>
<feature type="transmembrane region" description="Helical" evidence="2">
    <location>
        <begin position="304"/>
        <end position="328"/>
    </location>
</feature>
<dbReference type="RefSeq" id="WP_231819699.1">
    <property type="nucleotide sequence ID" value="NZ_CP082781.1"/>
</dbReference>
<sequence length="421" mass="42699">MARTPAASAAAAGPASPAASPARIAGLDLARFVAVAGMMAAHVWTVTPSGEESLAAAAVSGKAAGLFAVLAGAGIALTSRRDLAAGRVGAARRNLFGRGLALVIIGLTLGLAPSGVLVILVFYGVLFWVAMLLVRWSDRALVIGAAALGLIGPVATALLRAALAQLFGPPAGASTPSWPSLRDPLALLQDVLLTGAYPVLTWIVYAMVGMLVGRVLLRASDAGSRARAARRLAVVGAVAALGGWGLSALLAGPFGTLAALEAEPAWLGRDVEGAFYASGYGTPPPGSLWWLASPAPHTGTPFDLAITTGVALVVIALCLAAGAALHGIGARLVEPVRRAGAAPLTIYTLHVLATAVTGLVRESDDGAPWGVAWYVSSPGMWALHVAGAVLVGLVLLLLDRRGPLETFVSWSGRLFSRTPRA</sequence>
<keyword evidence="2" id="KW-1133">Transmembrane helix</keyword>
<evidence type="ECO:0000256" key="1">
    <source>
        <dbReference type="SAM" id="MobiDB-lite"/>
    </source>
</evidence>
<reference evidence="4 5" key="1">
    <citation type="submission" date="2023-01" db="EMBL/GenBank/DDBJ databases">
        <title>Characterization of estradiol degrading bacteria Microbacterium sp. MZT7 and reveal degrading genes through genome analysis.</title>
        <authorList>
            <person name="Hao P."/>
            <person name="Gao Y."/>
        </authorList>
    </citation>
    <scope>NUCLEOTIDE SEQUENCE [LARGE SCALE GENOMIC DNA]</scope>
    <source>
        <strain evidence="4 5">MZT7</strain>
    </source>
</reference>
<feature type="transmembrane region" description="Helical" evidence="2">
    <location>
        <begin position="95"/>
        <end position="111"/>
    </location>
</feature>
<feature type="region of interest" description="Disordered" evidence="1">
    <location>
        <begin position="1"/>
        <end position="20"/>
    </location>
</feature>
<gene>
    <name evidence="4" type="ORF">K8F61_15045</name>
</gene>
<feature type="transmembrane region" description="Helical" evidence="2">
    <location>
        <begin position="340"/>
        <end position="360"/>
    </location>
</feature>
<dbReference type="InterPro" id="IPR012429">
    <property type="entry name" value="HGSNAT_cat"/>
</dbReference>
<feature type="transmembrane region" description="Helical" evidence="2">
    <location>
        <begin position="54"/>
        <end position="75"/>
    </location>
</feature>
<feature type="domain" description="Heparan-alpha-glucosaminide N-acetyltransferase catalytic" evidence="3">
    <location>
        <begin position="23"/>
        <end position="247"/>
    </location>
</feature>
<feature type="transmembrane region" description="Helical" evidence="2">
    <location>
        <begin position="117"/>
        <end position="134"/>
    </location>
</feature>
<evidence type="ECO:0000259" key="3">
    <source>
        <dbReference type="Pfam" id="PF07786"/>
    </source>
</evidence>
<organism evidence="4 5">
    <name type="scientific">Microbacterium resistens</name>
    <dbReference type="NCBI Taxonomy" id="156977"/>
    <lineage>
        <taxon>Bacteria</taxon>
        <taxon>Bacillati</taxon>
        <taxon>Actinomycetota</taxon>
        <taxon>Actinomycetes</taxon>
        <taxon>Micrococcales</taxon>
        <taxon>Microbacteriaceae</taxon>
        <taxon>Microbacterium</taxon>
    </lineage>
</organism>
<dbReference type="EMBL" id="CP082781">
    <property type="protein sequence ID" value="UGS25947.1"/>
    <property type="molecule type" value="Genomic_DNA"/>
</dbReference>
<feature type="transmembrane region" description="Helical" evidence="2">
    <location>
        <begin position="141"/>
        <end position="167"/>
    </location>
</feature>
<keyword evidence="2" id="KW-0472">Membrane</keyword>